<gene>
    <name evidence="3" type="ORF">KB893_001705</name>
    <name evidence="2" type="ORF">KB893_05670</name>
</gene>
<evidence type="ECO:0000313" key="2">
    <source>
        <dbReference type="EMBL" id="MBR0562001.1"/>
    </source>
</evidence>
<reference evidence="3 4" key="1">
    <citation type="journal article" date="2021" name="Microbiol. Resour. Announc.">
        <title>Draft Genome Sequence of Coralloluteibacterium stylophorae LMG 29479T.</title>
        <authorList>
            <person name="Karlyshev A.V."/>
            <person name="Kudryashova E.B."/>
            <person name="Ariskina E.V."/>
            <person name="Conroy A.P."/>
            <person name="Abidueva E.Y."/>
        </authorList>
    </citation>
    <scope>NUCLEOTIDE SEQUENCE [LARGE SCALE GENOMIC DNA]</scope>
    <source>
        <strain evidence="3 4">LMG 29479</strain>
    </source>
</reference>
<sequence>MRTFLLLVLAVALGVLALMRGWIAIPDRLDPWAPLVLDEPPGPFTRWKLGRLEDDRQACARLLESSGFAAVAVDDRRGDDGCGWRNAVRIGPGSDPAVGSAFTLQCAAAGALALWEHQVLQPAARRRFGRGVRALEHYGSYACRNVYGRASGRRSQHATANAFDLAGVILDDGRRIRVAGDWDGGDEEAAFLREIHDGACGLFNGVLGPDYNRAHRDHFHLDRGGYRICR</sequence>
<dbReference type="EMBL" id="JAGQFT010000030">
    <property type="protein sequence ID" value="MBR0562001.1"/>
    <property type="molecule type" value="Genomic_DNA"/>
</dbReference>
<evidence type="ECO:0000259" key="1">
    <source>
        <dbReference type="Pfam" id="PF06904"/>
    </source>
</evidence>
<feature type="domain" description="Extensin-like C-terminal" evidence="1">
    <location>
        <begin position="57"/>
        <end position="230"/>
    </location>
</feature>
<dbReference type="Pfam" id="PF06904">
    <property type="entry name" value="Extensin-like_C"/>
    <property type="match status" value="1"/>
</dbReference>
<proteinExistence type="predicted"/>
<reference evidence="2" key="2">
    <citation type="submission" date="2021-04" db="EMBL/GenBank/DDBJ databases">
        <authorList>
            <person name="Karlyshev A.V."/>
        </authorList>
    </citation>
    <scope>NUCLEOTIDE SEQUENCE</scope>
    <source>
        <strain evidence="2">LMG 29479</strain>
    </source>
</reference>
<evidence type="ECO:0000313" key="3">
    <source>
        <dbReference type="EMBL" id="MBS7455846.1"/>
    </source>
</evidence>
<dbReference type="RefSeq" id="WP_211925966.1">
    <property type="nucleotide sequence ID" value="NZ_JAGQFT020000001.1"/>
</dbReference>
<comment type="caution">
    <text evidence="2">The sequence shown here is derived from an EMBL/GenBank/DDBJ whole genome shotgun (WGS) entry which is preliminary data.</text>
</comment>
<dbReference type="Proteomes" id="UP000675747">
    <property type="component" value="Unassembled WGS sequence"/>
</dbReference>
<name>A0A8J7VTF7_9GAMM</name>
<protein>
    <submittedName>
        <fullName evidence="2">Extensin family protein</fullName>
    </submittedName>
</protein>
<accession>A0A8J7VTF7</accession>
<evidence type="ECO:0000313" key="4">
    <source>
        <dbReference type="Proteomes" id="UP000675747"/>
    </source>
</evidence>
<dbReference type="InterPro" id="IPR009683">
    <property type="entry name" value="Extensin-like_C"/>
</dbReference>
<organism evidence="2">
    <name type="scientific">Coralloluteibacterium stylophorae</name>
    <dbReference type="NCBI Taxonomy" id="1776034"/>
    <lineage>
        <taxon>Bacteria</taxon>
        <taxon>Pseudomonadati</taxon>
        <taxon>Pseudomonadota</taxon>
        <taxon>Gammaproteobacteria</taxon>
        <taxon>Lysobacterales</taxon>
        <taxon>Lysobacteraceae</taxon>
        <taxon>Coralloluteibacterium</taxon>
    </lineage>
</organism>
<dbReference type="EMBL" id="JAGQFT020000001">
    <property type="protein sequence ID" value="MBS7455846.1"/>
    <property type="molecule type" value="Genomic_DNA"/>
</dbReference>
<keyword evidence="4" id="KW-1185">Reference proteome</keyword>
<dbReference type="AlphaFoldDB" id="A0A8J7VTF7"/>